<evidence type="ECO:0000256" key="1">
    <source>
        <dbReference type="SAM" id="MobiDB-lite"/>
    </source>
</evidence>
<reference evidence="3" key="3">
    <citation type="submission" date="2018-08" db="UniProtKB">
        <authorList>
            <consortium name="EnsemblPlants"/>
        </authorList>
    </citation>
    <scope>IDENTIFICATION</scope>
    <source>
        <strain evidence="3">cv. Bd21</strain>
    </source>
</reference>
<reference evidence="2 3" key="1">
    <citation type="journal article" date="2010" name="Nature">
        <title>Genome sequencing and analysis of the model grass Brachypodium distachyon.</title>
        <authorList>
            <consortium name="International Brachypodium Initiative"/>
        </authorList>
    </citation>
    <scope>NUCLEOTIDE SEQUENCE [LARGE SCALE GENOMIC DNA]</scope>
    <source>
        <strain evidence="2">Bd21</strain>
        <strain evidence="3">cv. Bd21</strain>
    </source>
</reference>
<accession>A0A2K2CZ86</accession>
<dbReference type="Proteomes" id="UP000008810">
    <property type="component" value="Chromosome 3"/>
</dbReference>
<keyword evidence="4" id="KW-1185">Reference proteome</keyword>
<evidence type="ECO:0000313" key="2">
    <source>
        <dbReference type="EMBL" id="PNT67344.1"/>
    </source>
</evidence>
<dbReference type="EMBL" id="CM000882">
    <property type="protein sequence ID" value="PNT67344.1"/>
    <property type="molecule type" value="Genomic_DNA"/>
</dbReference>
<gene>
    <name evidence="3" type="primary">LOC104583639</name>
    <name evidence="2" type="ORF">BRADI_3g25661v3</name>
</gene>
<dbReference type="Gramene" id="PNT67344">
    <property type="protein sequence ID" value="PNT67344"/>
    <property type="gene ID" value="BRADI_3g25661v3"/>
</dbReference>
<protein>
    <submittedName>
        <fullName evidence="2 3">Uncharacterized protein</fullName>
    </submittedName>
</protein>
<organism evidence="2">
    <name type="scientific">Brachypodium distachyon</name>
    <name type="common">Purple false brome</name>
    <name type="synonym">Trachynia distachya</name>
    <dbReference type="NCBI Taxonomy" id="15368"/>
    <lineage>
        <taxon>Eukaryota</taxon>
        <taxon>Viridiplantae</taxon>
        <taxon>Streptophyta</taxon>
        <taxon>Embryophyta</taxon>
        <taxon>Tracheophyta</taxon>
        <taxon>Spermatophyta</taxon>
        <taxon>Magnoliopsida</taxon>
        <taxon>Liliopsida</taxon>
        <taxon>Poales</taxon>
        <taxon>Poaceae</taxon>
        <taxon>BOP clade</taxon>
        <taxon>Pooideae</taxon>
        <taxon>Stipodae</taxon>
        <taxon>Brachypodieae</taxon>
        <taxon>Brachypodium</taxon>
    </lineage>
</organism>
<name>A0A2K2CZ86_BRADI</name>
<dbReference type="STRING" id="15368.A0A2K2CZ86"/>
<sequence>MAGSPTSLSPRAPSSLASRAASPASPSTAPDARVARVRLAAACCPWPAPPLPVAACFPSLHAVARASSSPPRMPSLPAPPSAFPSAARPRLPFPVPPDATAHVALAPAPPFPIAWPPARLPCSPAPPPLAPGRAACNRSASPSLASTAPPLPRRLVPLCPWPPLLPAPISSGLLCCRRPSPQAQLLVLGPSPSPVQAKPVAFFLFYFSGIVPLRCGPCLPAACCCRCCVATAPRRDTSLLHMLLPHIVGTVETNIASNPGAGAMNDYDCDD</sequence>
<dbReference type="RefSeq" id="XP_010234714.1">
    <property type="nucleotide sequence ID" value="XM_010236412.3"/>
</dbReference>
<dbReference type="EnsemblPlants" id="PNT67344">
    <property type="protein sequence ID" value="PNT67344"/>
    <property type="gene ID" value="BRADI_3g25661v3"/>
</dbReference>
<reference evidence="2" key="2">
    <citation type="submission" date="2017-06" db="EMBL/GenBank/DDBJ databases">
        <title>WGS assembly of Brachypodium distachyon.</title>
        <authorList>
            <consortium name="The International Brachypodium Initiative"/>
            <person name="Lucas S."/>
            <person name="Harmon-Smith M."/>
            <person name="Lail K."/>
            <person name="Tice H."/>
            <person name="Grimwood J."/>
            <person name="Bruce D."/>
            <person name="Barry K."/>
            <person name="Shu S."/>
            <person name="Lindquist E."/>
            <person name="Wang M."/>
            <person name="Pitluck S."/>
            <person name="Vogel J.P."/>
            <person name="Garvin D.F."/>
            <person name="Mockler T.C."/>
            <person name="Schmutz J."/>
            <person name="Rokhsar D."/>
            <person name="Bevan M.W."/>
        </authorList>
    </citation>
    <scope>NUCLEOTIDE SEQUENCE</scope>
    <source>
        <strain evidence="2">Bd21</strain>
    </source>
</reference>
<evidence type="ECO:0000313" key="3">
    <source>
        <dbReference type="EnsemblPlants" id="PNT67344"/>
    </source>
</evidence>
<evidence type="ECO:0000313" key="4">
    <source>
        <dbReference type="Proteomes" id="UP000008810"/>
    </source>
</evidence>
<feature type="region of interest" description="Disordered" evidence="1">
    <location>
        <begin position="1"/>
        <end position="32"/>
    </location>
</feature>
<dbReference type="GeneID" id="104583639"/>
<dbReference type="KEGG" id="bdi:104583639"/>
<proteinExistence type="predicted"/>
<dbReference type="AlphaFoldDB" id="A0A2K2CZ86"/>